<reference evidence="2" key="1">
    <citation type="submission" date="2022-11" db="UniProtKB">
        <authorList>
            <consortium name="WormBaseParasite"/>
        </authorList>
    </citation>
    <scope>IDENTIFICATION</scope>
</reference>
<protein>
    <submittedName>
        <fullName evidence="2">SWIRM domain-containing protein</fullName>
    </submittedName>
</protein>
<accession>A0AC34QM09</accession>
<name>A0AC34QM09_9BILA</name>
<dbReference type="Proteomes" id="UP000887576">
    <property type="component" value="Unplaced"/>
</dbReference>
<organism evidence="1 2">
    <name type="scientific">Panagrolaimus sp. JU765</name>
    <dbReference type="NCBI Taxonomy" id="591449"/>
    <lineage>
        <taxon>Eukaryota</taxon>
        <taxon>Metazoa</taxon>
        <taxon>Ecdysozoa</taxon>
        <taxon>Nematoda</taxon>
        <taxon>Chromadorea</taxon>
        <taxon>Rhabditida</taxon>
        <taxon>Tylenchina</taxon>
        <taxon>Panagrolaimomorpha</taxon>
        <taxon>Panagrolaimoidea</taxon>
        <taxon>Panagrolaimidae</taxon>
        <taxon>Panagrolaimus</taxon>
    </lineage>
</organism>
<evidence type="ECO:0000313" key="1">
    <source>
        <dbReference type="Proteomes" id="UP000887576"/>
    </source>
</evidence>
<sequence>MEESMDSQPISDAESGELSTTPAENGSNSPTPMASEDSNHVDTCSPKVEESSQKSPDKRERYRRECAEVAKKKIRLDFRPSESPLKNGLSSNETENLCEQSECCGNFCCMELNPSCYKKVKPEVEYDYFHVTKGEHICPICYEDLVRIGRPMFERYIEWKRVWVEASRCTPNIRVFVTDQVLPFYANCSKCLKYRKLAPDADMTANFLENYVCGDCEVPESEQILDAKKISFIQTTVCAFPLLHDSPAVYYLRGEYYLDEVGFSPTSDRFNLEDCPTKKLMCPFAMPDQSMAFCVRPDIMEFDEVHAFREYATEPVPYLAMRNTIIALWNINPFERLTFEKCLQNLLCRGLIRVWYGTQLRRVYDYLEMKGVINYGFIEMPNNPLISRLLPEEDKKLEVIVIGAGISGLGVARQLKSLGAKVTILEAKQRIGGRLQDDWSLGVAVGCGAQLITGIVNNPIVLMCEQLKIPYRPLGDECPLIDSFVGRPVNPSADRLTDEHFNAILDAIGQWKLVTKTGDISLMG</sequence>
<proteinExistence type="predicted"/>
<evidence type="ECO:0000313" key="2">
    <source>
        <dbReference type="WBParaSite" id="JU765_v2.g17537.t1"/>
    </source>
</evidence>
<dbReference type="WBParaSite" id="JU765_v2.g17537.t1">
    <property type="protein sequence ID" value="JU765_v2.g17537.t1"/>
    <property type="gene ID" value="JU765_v2.g17537"/>
</dbReference>